<name>A0A1W6BBE3_9GAMM</name>
<dbReference type="SUPFAM" id="SSF53098">
    <property type="entry name" value="Ribonuclease H-like"/>
    <property type="match status" value="1"/>
</dbReference>
<evidence type="ECO:0000313" key="1">
    <source>
        <dbReference type="EMBL" id="ARJ44392.1"/>
    </source>
</evidence>
<dbReference type="GO" id="GO:0003676">
    <property type="term" value="F:nucleic acid binding"/>
    <property type="evidence" value="ECO:0007669"/>
    <property type="project" value="InterPro"/>
</dbReference>
<dbReference type="RefSeq" id="WP_157130258.1">
    <property type="nucleotide sequence ID" value="NZ_CP019707.1"/>
</dbReference>
<geneLocation type="plasmid" evidence="2">
    <name>ppaltyr11z</name>
</geneLocation>
<dbReference type="Gene3D" id="3.30.420.10">
    <property type="entry name" value="Ribonuclease H-like superfamily/Ribonuclease H"/>
    <property type="match status" value="1"/>
</dbReference>
<reference evidence="1 2" key="1">
    <citation type="submission" date="2017-02" db="EMBL/GenBank/DDBJ databases">
        <title>Complete genome sequence of the drought resistance-promoting endophyte Pantoea alhagi LTYR-11Z.</title>
        <authorList>
            <person name="Zhang L."/>
        </authorList>
    </citation>
    <scope>NUCLEOTIDE SEQUENCE [LARGE SCALE GENOMIC DNA]</scope>
    <source>
        <strain evidence="1 2">LTYR-11Z</strain>
        <plasmid evidence="2">Plasmid ppaltyr11z</plasmid>
    </source>
</reference>
<proteinExistence type="predicted"/>
<keyword evidence="1" id="KW-0614">Plasmid</keyword>
<dbReference type="InterPro" id="IPR036397">
    <property type="entry name" value="RNaseH_sf"/>
</dbReference>
<accession>A0A1W6BBE3</accession>
<dbReference type="OrthoDB" id="6538364at2"/>
<protein>
    <submittedName>
        <fullName evidence="1">Uncharacterized protein</fullName>
    </submittedName>
</protein>
<dbReference type="EMBL" id="CP019707">
    <property type="protein sequence ID" value="ARJ44392.1"/>
    <property type="molecule type" value="Genomic_DNA"/>
</dbReference>
<dbReference type="Proteomes" id="UP000192900">
    <property type="component" value="Plasmid pPALTYR11Z"/>
</dbReference>
<gene>
    <name evidence="1" type="ORF">B1H58_20440</name>
</gene>
<organism evidence="1 2">
    <name type="scientific">Pantoea alhagi</name>
    <dbReference type="NCBI Taxonomy" id="1891675"/>
    <lineage>
        <taxon>Bacteria</taxon>
        <taxon>Pseudomonadati</taxon>
        <taxon>Pseudomonadota</taxon>
        <taxon>Gammaproteobacteria</taxon>
        <taxon>Enterobacterales</taxon>
        <taxon>Erwiniaceae</taxon>
        <taxon>Pantoea</taxon>
    </lineage>
</organism>
<evidence type="ECO:0000313" key="2">
    <source>
        <dbReference type="Proteomes" id="UP000192900"/>
    </source>
</evidence>
<dbReference type="AlphaFoldDB" id="A0A1W6BBE3"/>
<dbReference type="InterPro" id="IPR012337">
    <property type="entry name" value="RNaseH-like_sf"/>
</dbReference>
<sequence>MVRTVHIYSTGSCNQQKREGFARVLIERENKKTPMTFHYQDTTSKRSLMQGLIDGVLQLDEPCHVVLVTSSPLALEKAAAGEGPNRDLIYELYRVLAAKGCTYEFNFREGQGIELNKYIQADSS</sequence>
<keyword evidence="2" id="KW-1185">Reference proteome</keyword>
<dbReference type="KEGG" id="palh:B1H58_20440"/>